<sequence length="276" mass="30531">MMIMGDGFEKHAWIFTLGTELAQGRVINTNGSYIGRRLTLLGVKVIGIVTIIDNVDLISKYLMLVLNEGPRFIVTTGGLGPTYDDRTLEAIAKALNRKLVLNVEALEMVRRKYEERKMPLTPERMKMAYLPEGGVPVPNPVGTAPGCWIEYGETVIVSLPGVPREMEAMWENWVEPRLRKLLPPIHIAEAFAKIIGVPESSLAIQLNRIVQEYEKVYVKSHPLGEELGKPVINIYVMASGEEPSLASKLAQEVLGKIIDYAQHLGGSVTGVELKVS</sequence>
<dbReference type="InterPro" id="IPR050101">
    <property type="entry name" value="CinA"/>
</dbReference>
<dbReference type="PANTHER" id="PTHR13939:SF0">
    <property type="entry name" value="NMN AMIDOHYDROLASE-LIKE PROTEIN YFAY"/>
    <property type="match status" value="1"/>
</dbReference>
<dbReference type="AlphaFoldDB" id="A0A7J2U6U8"/>
<dbReference type="NCBIfam" id="NF002291">
    <property type="entry name" value="PRK01215.1"/>
    <property type="match status" value="1"/>
</dbReference>
<dbReference type="CDD" id="cd00885">
    <property type="entry name" value="cinA"/>
    <property type="match status" value="1"/>
</dbReference>
<dbReference type="SUPFAM" id="SSF53218">
    <property type="entry name" value="Molybdenum cofactor biosynthesis proteins"/>
    <property type="match status" value="1"/>
</dbReference>
<dbReference type="InterPro" id="IPR036425">
    <property type="entry name" value="MoaB/Mog-like_dom_sf"/>
</dbReference>
<feature type="domain" description="MoaB/Mog" evidence="1">
    <location>
        <begin position="13"/>
        <end position="180"/>
    </location>
</feature>
<dbReference type="Gene3D" id="3.40.980.10">
    <property type="entry name" value="MoaB/Mog-like domain"/>
    <property type="match status" value="1"/>
</dbReference>
<reference evidence="2" key="1">
    <citation type="journal article" date="2020" name="mSystems">
        <title>Genome- and Community-Level Interaction Insights into Carbon Utilization and Element Cycling Functions of Hydrothermarchaeota in Hydrothermal Sediment.</title>
        <authorList>
            <person name="Zhou Z."/>
            <person name="Liu Y."/>
            <person name="Xu W."/>
            <person name="Pan J."/>
            <person name="Luo Z.H."/>
            <person name="Li M."/>
        </authorList>
    </citation>
    <scope>NUCLEOTIDE SEQUENCE [LARGE SCALE GENOMIC DNA]</scope>
    <source>
        <strain evidence="2">SpSt-125</strain>
    </source>
</reference>
<dbReference type="SMART" id="SM00852">
    <property type="entry name" value="MoCF_biosynth"/>
    <property type="match status" value="1"/>
</dbReference>
<proteinExistence type="predicted"/>
<dbReference type="Pfam" id="PF00994">
    <property type="entry name" value="MoCF_biosynth"/>
    <property type="match status" value="1"/>
</dbReference>
<comment type="caution">
    <text evidence="2">The sequence shown here is derived from an EMBL/GenBank/DDBJ whole genome shotgun (WGS) entry which is preliminary data.</text>
</comment>
<dbReference type="PANTHER" id="PTHR13939">
    <property type="entry name" value="NICOTINAMIDE-NUCLEOTIDE AMIDOHYDROLASE PNCC"/>
    <property type="match status" value="1"/>
</dbReference>
<dbReference type="InterPro" id="IPR001453">
    <property type="entry name" value="MoaB/Mog_dom"/>
</dbReference>
<gene>
    <name evidence="2" type="ORF">ENO26_10335</name>
</gene>
<organism evidence="2">
    <name type="scientific">Ignisphaera aggregans</name>
    <dbReference type="NCBI Taxonomy" id="334771"/>
    <lineage>
        <taxon>Archaea</taxon>
        <taxon>Thermoproteota</taxon>
        <taxon>Thermoprotei</taxon>
        <taxon>Desulfurococcales</taxon>
        <taxon>Desulfurococcaceae</taxon>
        <taxon>Ignisphaera</taxon>
    </lineage>
</organism>
<name>A0A7J2U6U8_9CREN</name>
<evidence type="ECO:0000313" key="2">
    <source>
        <dbReference type="EMBL" id="HEM67942.1"/>
    </source>
</evidence>
<evidence type="ECO:0000259" key="1">
    <source>
        <dbReference type="SMART" id="SM00852"/>
    </source>
</evidence>
<dbReference type="EMBL" id="DSEU01000070">
    <property type="protein sequence ID" value="HEM67942.1"/>
    <property type="molecule type" value="Genomic_DNA"/>
</dbReference>
<accession>A0A7J2U6U8</accession>
<protein>
    <submittedName>
        <fullName evidence="2">Nicotinamide mononucleotide deamidase-related protein</fullName>
    </submittedName>
</protein>